<dbReference type="Proteomes" id="UP001597203">
    <property type="component" value="Unassembled WGS sequence"/>
</dbReference>
<feature type="chain" id="PRO_5046086740" evidence="3">
    <location>
        <begin position="22"/>
        <end position="316"/>
    </location>
</feature>
<evidence type="ECO:0000313" key="5">
    <source>
        <dbReference type="EMBL" id="MFD1106354.1"/>
    </source>
</evidence>
<dbReference type="SMART" id="SM00849">
    <property type="entry name" value="Lactamase_B"/>
    <property type="match status" value="1"/>
</dbReference>
<gene>
    <name evidence="5" type="ORF">ACFQ24_15935</name>
</gene>
<evidence type="ECO:0000256" key="3">
    <source>
        <dbReference type="SAM" id="SignalP"/>
    </source>
</evidence>
<comment type="similarity">
    <text evidence="1">Belongs to the metallo-beta-lactamase superfamily. Class-B beta-lactamase family.</text>
</comment>
<keyword evidence="6" id="KW-1185">Reference proteome</keyword>
<dbReference type="EMBL" id="JBHTLS010000132">
    <property type="protein sequence ID" value="MFD1106354.1"/>
    <property type="molecule type" value="Genomic_DNA"/>
</dbReference>
<keyword evidence="2" id="KW-0812">Transmembrane</keyword>
<evidence type="ECO:0000256" key="1">
    <source>
        <dbReference type="ARBA" id="ARBA00005250"/>
    </source>
</evidence>
<dbReference type="InterPro" id="IPR050855">
    <property type="entry name" value="NDM-1-like"/>
</dbReference>
<dbReference type="PANTHER" id="PTHR42951">
    <property type="entry name" value="METALLO-BETA-LACTAMASE DOMAIN-CONTAINING"/>
    <property type="match status" value="1"/>
</dbReference>
<dbReference type="PROSITE" id="PS51318">
    <property type="entry name" value="TAT"/>
    <property type="match status" value="1"/>
</dbReference>
<reference evidence="6" key="1">
    <citation type="journal article" date="2019" name="Int. J. Syst. Evol. Microbiol.">
        <title>The Global Catalogue of Microorganisms (GCM) 10K type strain sequencing project: providing services to taxonomists for standard genome sequencing and annotation.</title>
        <authorList>
            <consortium name="The Broad Institute Genomics Platform"/>
            <consortium name="The Broad Institute Genome Sequencing Center for Infectious Disease"/>
            <person name="Wu L."/>
            <person name="Ma J."/>
        </authorList>
    </citation>
    <scope>NUCLEOTIDE SEQUENCE [LARGE SCALE GENOMIC DNA]</scope>
    <source>
        <strain evidence="6">CCUG 54329</strain>
    </source>
</reference>
<comment type="caution">
    <text evidence="5">The sequence shown here is derived from an EMBL/GenBank/DDBJ whole genome shotgun (WGS) entry which is preliminary data.</text>
</comment>
<feature type="domain" description="Metallo-beta-lactamase" evidence="4">
    <location>
        <begin position="55"/>
        <end position="235"/>
    </location>
</feature>
<dbReference type="CDD" id="cd16282">
    <property type="entry name" value="metallo-hydrolase-like_MBL-fold"/>
    <property type="match status" value="1"/>
</dbReference>
<dbReference type="Pfam" id="PF00753">
    <property type="entry name" value="Lactamase_B"/>
    <property type="match status" value="1"/>
</dbReference>
<evidence type="ECO:0000256" key="2">
    <source>
        <dbReference type="SAM" id="Phobius"/>
    </source>
</evidence>
<dbReference type="SUPFAM" id="SSF56281">
    <property type="entry name" value="Metallo-hydrolase/oxidoreductase"/>
    <property type="match status" value="1"/>
</dbReference>
<feature type="transmembrane region" description="Helical" evidence="2">
    <location>
        <begin position="48"/>
        <end position="70"/>
    </location>
</feature>
<dbReference type="NCBIfam" id="TIGR04558">
    <property type="entry name" value="SoxH_rel_PQQ_1"/>
    <property type="match status" value="1"/>
</dbReference>
<dbReference type="InterPro" id="IPR006311">
    <property type="entry name" value="TAT_signal"/>
</dbReference>
<dbReference type="Gene3D" id="3.60.15.10">
    <property type="entry name" value="Ribonuclease Z/Hydroxyacylglutathione hydrolase-like"/>
    <property type="match status" value="1"/>
</dbReference>
<keyword evidence="2" id="KW-1133">Transmembrane helix</keyword>
<keyword evidence="3" id="KW-0732">Signal</keyword>
<organism evidence="5 6">
    <name type="scientific">Sphingobium olei</name>
    <dbReference type="NCBI Taxonomy" id="420955"/>
    <lineage>
        <taxon>Bacteria</taxon>
        <taxon>Pseudomonadati</taxon>
        <taxon>Pseudomonadota</taxon>
        <taxon>Alphaproteobacteria</taxon>
        <taxon>Sphingomonadales</taxon>
        <taxon>Sphingomonadaceae</taxon>
        <taxon>Sphingobium</taxon>
    </lineage>
</organism>
<sequence>MTISRRHALAGLIGVVPMAAAAESAYAIKPVAVADGIWMIHGADEPMLFANGGAIANIAIIATSAGTVLVDAGPSIRYGRLLKTVAEELTRQRVVRVYVTHLHPDHGMGITAFDPAIVAALPGTIADMKRDGSGFSDALYRLLGDWMRGTDVVLPGRSIDQAAEDFGGCRLRLLALAGHSAADLALLDERTGTLIAGDLLFLDRAPSTPTADLERWRESLSVLAALRHKAAIPGHGPFDPTGRRAIDQTRDWLDWLDMTLRQAASSGLDMVEVGDLPIPPRFAGMAAARYELQRSVSHLYPALEAALLPRVDVEGE</sequence>
<keyword evidence="2" id="KW-0472">Membrane</keyword>
<dbReference type="PANTHER" id="PTHR42951:SF4">
    <property type="entry name" value="ACYL-COENZYME A THIOESTERASE MBLAC2"/>
    <property type="match status" value="1"/>
</dbReference>
<name>A0ABW3P4Q2_9SPHN</name>
<dbReference type="InterPro" id="IPR030811">
    <property type="entry name" value="SoxH-rel_PQQ_1"/>
</dbReference>
<proteinExistence type="inferred from homology"/>
<protein>
    <submittedName>
        <fullName evidence="5">Quinoprotein relay system zinc metallohydrolase 1</fullName>
    </submittedName>
</protein>
<evidence type="ECO:0000313" key="6">
    <source>
        <dbReference type="Proteomes" id="UP001597203"/>
    </source>
</evidence>
<dbReference type="InterPro" id="IPR001279">
    <property type="entry name" value="Metallo-B-lactamas"/>
</dbReference>
<dbReference type="InterPro" id="IPR036866">
    <property type="entry name" value="RibonucZ/Hydroxyglut_hydro"/>
</dbReference>
<accession>A0ABW3P4Q2</accession>
<evidence type="ECO:0000259" key="4">
    <source>
        <dbReference type="SMART" id="SM00849"/>
    </source>
</evidence>
<feature type="signal peptide" evidence="3">
    <location>
        <begin position="1"/>
        <end position="21"/>
    </location>
</feature>
<dbReference type="RefSeq" id="WP_380912974.1">
    <property type="nucleotide sequence ID" value="NZ_JBHTLS010000132.1"/>
</dbReference>